<evidence type="ECO:0000256" key="5">
    <source>
        <dbReference type="ARBA" id="ARBA00045658"/>
    </source>
</evidence>
<feature type="domain" description="CobW C-terminal" evidence="7">
    <location>
        <begin position="285"/>
        <end position="379"/>
    </location>
</feature>
<dbReference type="Pfam" id="PF07683">
    <property type="entry name" value="CobW_C"/>
    <property type="match status" value="1"/>
</dbReference>
<gene>
    <name evidence="8" type="ORF">M5G11_13015</name>
</gene>
<dbReference type="InterPro" id="IPR051316">
    <property type="entry name" value="Zinc-reg_GTPase_activator"/>
</dbReference>
<dbReference type="InterPro" id="IPR027417">
    <property type="entry name" value="P-loop_NTPase"/>
</dbReference>
<evidence type="ECO:0000313" key="8">
    <source>
        <dbReference type="EMBL" id="MDD0991460.1"/>
    </source>
</evidence>
<keyword evidence="9" id="KW-1185">Reference proteome</keyword>
<comment type="caution">
    <text evidence="8">The sequence shown here is derived from an EMBL/GenBank/DDBJ whole genome shotgun (WGS) entry which is preliminary data.</text>
</comment>
<comment type="function">
    <text evidence="5">Zinc chaperone that directly transfers zinc cofactor to target proteins, thereby activating them. Zinc is transferred from the CXCC motif in the GTPase domain to the zinc binding site in target proteins in a process requiring GTP hydrolysis.</text>
</comment>
<proteinExistence type="inferred from homology"/>
<name>A0ABT5NTG3_9PSED</name>
<dbReference type="SMART" id="SM00833">
    <property type="entry name" value="CobW_C"/>
    <property type="match status" value="1"/>
</dbReference>
<dbReference type="RefSeq" id="WP_273913339.1">
    <property type="nucleotide sequence ID" value="NZ_JAMDGX010000081.1"/>
</dbReference>
<keyword evidence="3" id="KW-0143">Chaperone</keyword>
<comment type="similarity">
    <text evidence="4">Belongs to the SIMIBI class G3E GTPase family. ZNG1 subfamily.</text>
</comment>
<dbReference type="InterPro" id="IPR011629">
    <property type="entry name" value="CobW-like_C"/>
</dbReference>
<evidence type="ECO:0000256" key="2">
    <source>
        <dbReference type="ARBA" id="ARBA00022801"/>
    </source>
</evidence>
<reference evidence="8 9" key="1">
    <citation type="submission" date="2022-05" db="EMBL/GenBank/DDBJ databases">
        <title>Novel Pseudomonas spp. Isolated from a Rainbow Trout Aquaculture Facility.</title>
        <authorList>
            <person name="Testerman T."/>
            <person name="Graf J."/>
        </authorList>
    </citation>
    <scope>NUCLEOTIDE SEQUENCE [LARGE SCALE GENOMIC DNA]</scope>
    <source>
        <strain evidence="8 9">ID681</strain>
    </source>
</reference>
<evidence type="ECO:0000313" key="9">
    <source>
        <dbReference type="Proteomes" id="UP001148203"/>
    </source>
</evidence>
<dbReference type="PANTHER" id="PTHR13748:SF62">
    <property type="entry name" value="COBW DOMAIN-CONTAINING PROTEIN"/>
    <property type="match status" value="1"/>
</dbReference>
<organism evidence="8 9">
    <name type="scientific">Pseudomonas fontis</name>
    <dbReference type="NCBI Taxonomy" id="2942633"/>
    <lineage>
        <taxon>Bacteria</taxon>
        <taxon>Pseudomonadati</taxon>
        <taxon>Pseudomonadota</taxon>
        <taxon>Gammaproteobacteria</taxon>
        <taxon>Pseudomonadales</taxon>
        <taxon>Pseudomonadaceae</taxon>
        <taxon>Pseudomonas</taxon>
    </lineage>
</organism>
<keyword evidence="1" id="KW-0547">Nucleotide-binding</keyword>
<protein>
    <submittedName>
        <fullName evidence="8">GTP-binding protein</fullName>
    </submittedName>
</protein>
<evidence type="ECO:0000256" key="3">
    <source>
        <dbReference type="ARBA" id="ARBA00023186"/>
    </source>
</evidence>
<evidence type="ECO:0000256" key="6">
    <source>
        <dbReference type="ARBA" id="ARBA00049117"/>
    </source>
</evidence>
<dbReference type="Gene3D" id="3.30.1220.10">
    <property type="entry name" value="CobW-like, C-terminal domain"/>
    <property type="match status" value="1"/>
</dbReference>
<dbReference type="EMBL" id="JAMDGY010000029">
    <property type="protein sequence ID" value="MDD0991460.1"/>
    <property type="molecule type" value="Genomic_DNA"/>
</dbReference>
<dbReference type="CDD" id="cd03112">
    <property type="entry name" value="CobW-like"/>
    <property type="match status" value="1"/>
</dbReference>
<evidence type="ECO:0000259" key="7">
    <source>
        <dbReference type="SMART" id="SM00833"/>
    </source>
</evidence>
<sequence>MTLLRGLLLTDMRLIMGSESQRSLIPVTLLTGFLGSGKTTLLNQLVRQPAFANTLIIINEFGEMALDHLLVTHSNENIVMEMGSGCVCCTIRGDLVQTLRDITWRFSREGNRQFDRVLIETTGLADPAPIIHTLMTHAQIAPKYRLDGVVATVDLATGMGTLDGHQEAIKQAAMADVLLLTKGDLVIPEHRADLLERLADINPAAPRWEIQNGELQAEKILGLGLFTHEGKSPDVEGWLKEHAYQITSAPKFQVAPQPENSMNRGLFSAGLRAPQQDVNRHGDRIRAFCFTIDNPISELALECWLEVLMTLLGSNILRVKGILNIEGRDTPIALHGVQHIFHPSAPLPAWPTDDRRSRLVFITQDVTREMIEATFRAFKDKAGHIEGISV</sequence>
<dbReference type="Gene3D" id="3.40.50.300">
    <property type="entry name" value="P-loop containing nucleotide triphosphate hydrolases"/>
    <property type="match status" value="1"/>
</dbReference>
<accession>A0ABT5NTG3</accession>
<dbReference type="Pfam" id="PF02492">
    <property type="entry name" value="cobW"/>
    <property type="match status" value="1"/>
</dbReference>
<dbReference type="InterPro" id="IPR003495">
    <property type="entry name" value="CobW/HypB/UreG_nucleotide-bd"/>
</dbReference>
<evidence type="ECO:0000256" key="1">
    <source>
        <dbReference type="ARBA" id="ARBA00022741"/>
    </source>
</evidence>
<dbReference type="Proteomes" id="UP001148203">
    <property type="component" value="Unassembled WGS sequence"/>
</dbReference>
<comment type="catalytic activity">
    <reaction evidence="6">
        <text>GTP + H2O = GDP + phosphate + H(+)</text>
        <dbReference type="Rhea" id="RHEA:19669"/>
        <dbReference type="ChEBI" id="CHEBI:15377"/>
        <dbReference type="ChEBI" id="CHEBI:15378"/>
        <dbReference type="ChEBI" id="CHEBI:37565"/>
        <dbReference type="ChEBI" id="CHEBI:43474"/>
        <dbReference type="ChEBI" id="CHEBI:58189"/>
    </reaction>
    <physiologicalReaction direction="left-to-right" evidence="6">
        <dbReference type="Rhea" id="RHEA:19670"/>
    </physiologicalReaction>
</comment>
<keyword evidence="2" id="KW-0378">Hydrolase</keyword>
<evidence type="ECO:0000256" key="4">
    <source>
        <dbReference type="ARBA" id="ARBA00034320"/>
    </source>
</evidence>
<dbReference type="SUPFAM" id="SSF52540">
    <property type="entry name" value="P-loop containing nucleoside triphosphate hydrolases"/>
    <property type="match status" value="1"/>
</dbReference>
<dbReference type="InterPro" id="IPR036627">
    <property type="entry name" value="CobW-likC_sf"/>
</dbReference>
<dbReference type="SUPFAM" id="SSF90002">
    <property type="entry name" value="Hypothetical protein YjiA, C-terminal domain"/>
    <property type="match status" value="1"/>
</dbReference>
<dbReference type="PANTHER" id="PTHR13748">
    <property type="entry name" value="COBW-RELATED"/>
    <property type="match status" value="1"/>
</dbReference>